<dbReference type="GO" id="GO:0005737">
    <property type="term" value="C:cytoplasm"/>
    <property type="evidence" value="ECO:0007669"/>
    <property type="project" value="InterPro"/>
</dbReference>
<evidence type="ECO:0000256" key="4">
    <source>
        <dbReference type="ARBA" id="ARBA00022679"/>
    </source>
</evidence>
<reference evidence="8 9" key="1">
    <citation type="submission" date="2020-08" db="EMBL/GenBank/DDBJ databases">
        <title>Genomic Encyclopedia of Type Strains, Phase IV (KMG-IV): sequencing the most valuable type-strain genomes for metagenomic binning, comparative biology and taxonomic classification.</title>
        <authorList>
            <person name="Goeker M."/>
        </authorList>
    </citation>
    <scope>NUCLEOTIDE SEQUENCE [LARGE SCALE GENOMIC DNA]</scope>
    <source>
        <strain evidence="8 9">DSM 12251</strain>
    </source>
</reference>
<comment type="pathway">
    <text evidence="1">Amino-acid biosynthesis; L-arginine biosynthesis; N(2)-acetyl-L-ornithine from L-glutamate: step 1/4.</text>
</comment>
<feature type="domain" description="N-acetyltransferase" evidence="7">
    <location>
        <begin position="287"/>
        <end position="426"/>
    </location>
</feature>
<dbReference type="CDD" id="cd04301">
    <property type="entry name" value="NAT_SF"/>
    <property type="match status" value="1"/>
</dbReference>
<dbReference type="EC" id="2.3.1.1" evidence="3"/>
<evidence type="ECO:0000256" key="6">
    <source>
        <dbReference type="ARBA" id="ARBA00048372"/>
    </source>
</evidence>
<keyword evidence="5 8" id="KW-0012">Acyltransferase</keyword>
<proteinExistence type="inferred from homology"/>
<dbReference type="Pfam" id="PF00583">
    <property type="entry name" value="Acetyltransf_1"/>
    <property type="match status" value="1"/>
</dbReference>
<name>A0A7W7YNA5_9BACT</name>
<keyword evidence="4 8" id="KW-0808">Transferase</keyword>
<dbReference type="InterPro" id="IPR000182">
    <property type="entry name" value="GNAT_dom"/>
</dbReference>
<comment type="similarity">
    <text evidence="2">Belongs to the acetyltransferase family. ArgA subfamily.</text>
</comment>
<comment type="catalytic activity">
    <reaction evidence="6">
        <text>L-glutamate + acetyl-CoA = N-acetyl-L-glutamate + CoA + H(+)</text>
        <dbReference type="Rhea" id="RHEA:24292"/>
        <dbReference type="ChEBI" id="CHEBI:15378"/>
        <dbReference type="ChEBI" id="CHEBI:29985"/>
        <dbReference type="ChEBI" id="CHEBI:44337"/>
        <dbReference type="ChEBI" id="CHEBI:57287"/>
        <dbReference type="ChEBI" id="CHEBI:57288"/>
        <dbReference type="EC" id="2.3.1.1"/>
    </reaction>
</comment>
<dbReference type="InterPro" id="IPR001048">
    <property type="entry name" value="Asp/Glu/Uridylate_kinase"/>
</dbReference>
<dbReference type="InterPro" id="IPR036393">
    <property type="entry name" value="AceGlu_kinase-like_sf"/>
</dbReference>
<evidence type="ECO:0000259" key="7">
    <source>
        <dbReference type="PROSITE" id="PS51186"/>
    </source>
</evidence>
<accession>A0A7W7YNA5</accession>
<dbReference type="Pfam" id="PF00696">
    <property type="entry name" value="AA_kinase"/>
    <property type="match status" value="1"/>
</dbReference>
<dbReference type="InterPro" id="IPR010167">
    <property type="entry name" value="NH2A_AcTrfase"/>
</dbReference>
<evidence type="ECO:0000256" key="5">
    <source>
        <dbReference type="ARBA" id="ARBA00023315"/>
    </source>
</evidence>
<dbReference type="InterPro" id="IPR016181">
    <property type="entry name" value="Acyl_CoA_acyltransferase"/>
</dbReference>
<dbReference type="PROSITE" id="PS51186">
    <property type="entry name" value="GNAT"/>
    <property type="match status" value="1"/>
</dbReference>
<dbReference type="PANTHER" id="PTHR30602:SF12">
    <property type="entry name" value="AMINO-ACID ACETYLTRANSFERASE NAGS1, CHLOROPLASTIC-RELATED"/>
    <property type="match status" value="1"/>
</dbReference>
<dbReference type="EMBL" id="JACHIF010000008">
    <property type="protein sequence ID" value="MBB5039325.1"/>
    <property type="molecule type" value="Genomic_DNA"/>
</dbReference>
<dbReference type="PANTHER" id="PTHR30602">
    <property type="entry name" value="AMINO-ACID ACETYLTRANSFERASE"/>
    <property type="match status" value="1"/>
</dbReference>
<dbReference type="Gene3D" id="3.40.630.30">
    <property type="match status" value="1"/>
</dbReference>
<evidence type="ECO:0000313" key="9">
    <source>
        <dbReference type="Proteomes" id="UP000534294"/>
    </source>
</evidence>
<dbReference type="Proteomes" id="UP000534294">
    <property type="component" value="Unassembled WGS sequence"/>
</dbReference>
<dbReference type="GO" id="GO:0006526">
    <property type="term" value="P:L-arginine biosynthetic process"/>
    <property type="evidence" value="ECO:0007669"/>
    <property type="project" value="UniProtKB-UniPathway"/>
</dbReference>
<comment type="caution">
    <text evidence="8">The sequence shown here is derived from an EMBL/GenBank/DDBJ whole genome shotgun (WGS) entry which is preliminary data.</text>
</comment>
<dbReference type="PIRSF" id="PIRSF000423">
    <property type="entry name" value="ArgA"/>
    <property type="match status" value="1"/>
</dbReference>
<dbReference type="SUPFAM" id="SSF55729">
    <property type="entry name" value="Acyl-CoA N-acyltransferases (Nat)"/>
    <property type="match status" value="1"/>
</dbReference>
<evidence type="ECO:0000256" key="3">
    <source>
        <dbReference type="ARBA" id="ARBA00012697"/>
    </source>
</evidence>
<dbReference type="GO" id="GO:0004042">
    <property type="term" value="F:L-glutamate N-acetyltransferase activity"/>
    <property type="evidence" value="ECO:0007669"/>
    <property type="project" value="InterPro"/>
</dbReference>
<dbReference type="UniPathway" id="UPA00068">
    <property type="reaction ID" value="UER00106"/>
</dbReference>
<dbReference type="HAMAP" id="MF_01105">
    <property type="entry name" value="N_acetyl_glu_synth"/>
    <property type="match status" value="1"/>
</dbReference>
<gene>
    <name evidence="8" type="ORF">HNQ64_003597</name>
</gene>
<evidence type="ECO:0000256" key="1">
    <source>
        <dbReference type="ARBA" id="ARBA00004925"/>
    </source>
</evidence>
<dbReference type="RefSeq" id="WP_184210986.1">
    <property type="nucleotide sequence ID" value="NZ_JACHIF010000008.1"/>
</dbReference>
<protein>
    <recommendedName>
        <fullName evidence="3">amino-acid N-acetyltransferase</fullName>
        <ecNumber evidence="3">2.3.1.1</ecNumber>
    </recommendedName>
</protein>
<sequence length="438" mass="48025">MAENDQTKPAPRFEDLRGILRYVPQFRQRVFVIAIDGALMHQPGFASLLQDVAVLQSLNIEVVLIFGARAQLRYLANLRGVTLSSDDGMGRTDAATLEVAVDSITRQTSALMADLTALEMPVAVSNALAVHPAGVINGIDQEFTGRIERVDTETLTALLKADIIPVLPPLGYDSRGTTLRLNSDAVAVEVAIALRAAKVIFVSEAGLTAPDGTRLAQISVADAREIYRSKDPRHDVNLLSKLRYAALACQEGVPRVHIVDGSQDEALLSELFSNEGVGTMIHADDYQQIRKAYAQDVPALLSLMQQSMDDAALVPRTREEILAKIQDFFVLEVDENPIGSVAVHSYDEGGKKIAELACLFVRRSHKNRGHGQKLVAYAEEIARQRGCDVLVALSTQAFRFFEEKMGFEVTTPDSLPAPRRMKYDKSGRNSKVLMKSLK</sequence>
<organism evidence="8 9">
    <name type="scientific">Prosthecobacter dejongeii</name>
    <dbReference type="NCBI Taxonomy" id="48465"/>
    <lineage>
        <taxon>Bacteria</taxon>
        <taxon>Pseudomonadati</taxon>
        <taxon>Verrucomicrobiota</taxon>
        <taxon>Verrucomicrobiia</taxon>
        <taxon>Verrucomicrobiales</taxon>
        <taxon>Verrucomicrobiaceae</taxon>
        <taxon>Prosthecobacter</taxon>
    </lineage>
</organism>
<evidence type="ECO:0000256" key="2">
    <source>
        <dbReference type="ARBA" id="ARBA00009145"/>
    </source>
</evidence>
<keyword evidence="9" id="KW-1185">Reference proteome</keyword>
<dbReference type="Gene3D" id="3.40.1160.10">
    <property type="entry name" value="Acetylglutamate kinase-like"/>
    <property type="match status" value="1"/>
</dbReference>
<evidence type="ECO:0000313" key="8">
    <source>
        <dbReference type="EMBL" id="MBB5039325.1"/>
    </source>
</evidence>
<dbReference type="NCBIfam" id="TIGR01890">
    <property type="entry name" value="N-Ac-Glu-synth"/>
    <property type="match status" value="1"/>
</dbReference>
<dbReference type="SUPFAM" id="SSF53633">
    <property type="entry name" value="Carbamate kinase-like"/>
    <property type="match status" value="1"/>
</dbReference>
<dbReference type="AlphaFoldDB" id="A0A7W7YNA5"/>